<name>A0A8X7CE42_9ARAC</name>
<dbReference type="EMBL" id="BMAV01014438">
    <property type="protein sequence ID" value="GFY62840.1"/>
    <property type="molecule type" value="Genomic_DNA"/>
</dbReference>
<gene>
    <name evidence="1" type="ORF">TNIN_429011</name>
</gene>
<protein>
    <submittedName>
        <fullName evidence="1">Uncharacterized protein</fullName>
    </submittedName>
</protein>
<proteinExistence type="predicted"/>
<organism evidence="1 2">
    <name type="scientific">Trichonephila inaurata madagascariensis</name>
    <dbReference type="NCBI Taxonomy" id="2747483"/>
    <lineage>
        <taxon>Eukaryota</taxon>
        <taxon>Metazoa</taxon>
        <taxon>Ecdysozoa</taxon>
        <taxon>Arthropoda</taxon>
        <taxon>Chelicerata</taxon>
        <taxon>Arachnida</taxon>
        <taxon>Araneae</taxon>
        <taxon>Araneomorphae</taxon>
        <taxon>Entelegynae</taxon>
        <taxon>Araneoidea</taxon>
        <taxon>Nephilidae</taxon>
        <taxon>Trichonephila</taxon>
        <taxon>Trichonephila inaurata</taxon>
    </lineage>
</organism>
<evidence type="ECO:0000313" key="1">
    <source>
        <dbReference type="EMBL" id="GFY62840.1"/>
    </source>
</evidence>
<comment type="caution">
    <text evidence="1">The sequence shown here is derived from an EMBL/GenBank/DDBJ whole genome shotgun (WGS) entry which is preliminary data.</text>
</comment>
<sequence length="83" mass="9223">MQNSGTYHSSSSVHSNIPQMRMVPPSFCETHLTLSKRIHRFKGFALYLNPAIGMCHWQSELINPGKIISTCIGPLTHANICAL</sequence>
<dbReference type="AlphaFoldDB" id="A0A8X7CE42"/>
<keyword evidence="2" id="KW-1185">Reference proteome</keyword>
<dbReference type="Proteomes" id="UP000886998">
    <property type="component" value="Unassembled WGS sequence"/>
</dbReference>
<evidence type="ECO:0000313" key="2">
    <source>
        <dbReference type="Proteomes" id="UP000886998"/>
    </source>
</evidence>
<accession>A0A8X7CE42</accession>
<reference evidence="1" key="1">
    <citation type="submission" date="2020-08" db="EMBL/GenBank/DDBJ databases">
        <title>Multicomponent nature underlies the extraordinary mechanical properties of spider dragline silk.</title>
        <authorList>
            <person name="Kono N."/>
            <person name="Nakamura H."/>
            <person name="Mori M."/>
            <person name="Yoshida Y."/>
            <person name="Ohtoshi R."/>
            <person name="Malay A.D."/>
            <person name="Moran D.A.P."/>
            <person name="Tomita M."/>
            <person name="Numata K."/>
            <person name="Arakawa K."/>
        </authorList>
    </citation>
    <scope>NUCLEOTIDE SEQUENCE</scope>
</reference>